<feature type="transmembrane region" description="Helical" evidence="6">
    <location>
        <begin position="292"/>
        <end position="314"/>
    </location>
</feature>
<keyword evidence="9" id="KW-1185">Reference proteome</keyword>
<evidence type="ECO:0000313" key="9">
    <source>
        <dbReference type="Proteomes" id="UP000006057"/>
    </source>
</evidence>
<evidence type="ECO:0000256" key="4">
    <source>
        <dbReference type="ARBA" id="ARBA00022989"/>
    </source>
</evidence>
<feature type="transmembrane region" description="Helical" evidence="6">
    <location>
        <begin position="21"/>
        <end position="43"/>
    </location>
</feature>
<feature type="domain" description="Amino acid permease/ SLC12A" evidence="7">
    <location>
        <begin position="27"/>
        <end position="410"/>
    </location>
</feature>
<dbReference type="Pfam" id="PF00324">
    <property type="entry name" value="AA_permease"/>
    <property type="match status" value="1"/>
</dbReference>
<dbReference type="OrthoDB" id="9762947at2"/>
<sequence length="462" mass="48973">MTRDAEAYITGPHEGHLKRALGLPSLVLFGLVYMVPLTVFTTYGIVTETSGGRLPLSYVVTTIAMVFTALSYARMAGAIPVAGSAYTYTQRTFGAPVGFLAGWSLLLDYLFLPMLNYLVIGLYLNAAVPALPEWVIVVIAIAIVTVLNVVGIVSVARANFLIIAVQAIFIVVFIVLAVVKTTGYGSVDLMAPFTGDGTAGGMSPLLAGAAILCLSFLGFDAVSTLSEEAKDARRSVPQAIMIATIASGVIFIVLSYVSQLVFPSNKFGDVDSGSLDVMVAAGGPFLDTFFTAAYVAGALGSALTSQASVARILFAMGRDGILPRKIFGHVSARFSTPVYAILVVSLISLLAIVIDLTTLASLVSFGALVAFSVVNLSVIKHYFVDRRERNVILNVVLPAIGFLLTAWLWTSLSKETLVVGLIWLAVGFIWLLAVTRGFRRPTPVLDLDETPSVTESDRAAGV</sequence>
<dbReference type="PATRIC" id="fig|710421.3.peg.849"/>
<reference evidence="8 9" key="1">
    <citation type="submission" date="2012-06" db="EMBL/GenBank/DDBJ databases">
        <title>Complete sequence of chromosome of Mycobacterium chubuense NBB4.</title>
        <authorList>
            <consortium name="US DOE Joint Genome Institute"/>
            <person name="Lucas S."/>
            <person name="Han J."/>
            <person name="Lapidus A."/>
            <person name="Cheng J.-F."/>
            <person name="Goodwin L."/>
            <person name="Pitluck S."/>
            <person name="Peters L."/>
            <person name="Mikhailova N."/>
            <person name="Teshima H."/>
            <person name="Detter J.C."/>
            <person name="Han C."/>
            <person name="Tapia R."/>
            <person name="Land M."/>
            <person name="Hauser L."/>
            <person name="Kyrpides N."/>
            <person name="Ivanova N."/>
            <person name="Pagani I."/>
            <person name="Mattes T."/>
            <person name="Holmes A."/>
            <person name="Rutledge P."/>
            <person name="Paulsen I."/>
            <person name="Coleman N."/>
            <person name="Woyke T."/>
        </authorList>
    </citation>
    <scope>NUCLEOTIDE SEQUENCE [LARGE SCALE GENOMIC DNA]</scope>
    <source>
        <strain evidence="8 9">NBB4</strain>
    </source>
</reference>
<feature type="transmembrane region" description="Helical" evidence="6">
    <location>
        <begin position="391"/>
        <end position="410"/>
    </location>
</feature>
<dbReference type="PANTHER" id="PTHR42770:SF8">
    <property type="entry name" value="PUTRESCINE IMPORTER PUUP"/>
    <property type="match status" value="1"/>
</dbReference>
<proteinExistence type="inferred from homology"/>
<keyword evidence="3 6" id="KW-0812">Transmembrane</keyword>
<dbReference type="GO" id="GO:0016020">
    <property type="term" value="C:membrane"/>
    <property type="evidence" value="ECO:0007669"/>
    <property type="project" value="UniProtKB-SubCell"/>
</dbReference>
<evidence type="ECO:0000256" key="6">
    <source>
        <dbReference type="SAM" id="Phobius"/>
    </source>
</evidence>
<evidence type="ECO:0000256" key="1">
    <source>
        <dbReference type="ARBA" id="ARBA00004141"/>
    </source>
</evidence>
<feature type="transmembrane region" description="Helical" evidence="6">
    <location>
        <begin position="360"/>
        <end position="379"/>
    </location>
</feature>
<dbReference type="PANTHER" id="PTHR42770">
    <property type="entry name" value="AMINO ACID TRANSPORTER-RELATED"/>
    <property type="match status" value="1"/>
</dbReference>
<feature type="transmembrane region" description="Helical" evidence="6">
    <location>
        <begin position="416"/>
        <end position="434"/>
    </location>
</feature>
<dbReference type="KEGG" id="mcb:Mycch_0840"/>
<accession>I4BEE8</accession>
<dbReference type="STRING" id="710421.Mycch_0840"/>
<evidence type="ECO:0000313" key="8">
    <source>
        <dbReference type="EMBL" id="AFM15655.1"/>
    </source>
</evidence>
<evidence type="ECO:0000256" key="2">
    <source>
        <dbReference type="ARBA" id="ARBA00009523"/>
    </source>
</evidence>
<feature type="transmembrane region" description="Helical" evidence="6">
    <location>
        <begin position="240"/>
        <end position="262"/>
    </location>
</feature>
<evidence type="ECO:0000256" key="3">
    <source>
        <dbReference type="ARBA" id="ARBA00022692"/>
    </source>
</evidence>
<feature type="transmembrane region" description="Helical" evidence="6">
    <location>
        <begin position="93"/>
        <end position="114"/>
    </location>
</feature>
<dbReference type="PIRSF" id="PIRSF006060">
    <property type="entry name" value="AA_transporter"/>
    <property type="match status" value="1"/>
</dbReference>
<dbReference type="AlphaFoldDB" id="I4BEE8"/>
<dbReference type="Proteomes" id="UP000006057">
    <property type="component" value="Chromosome"/>
</dbReference>
<comment type="similarity">
    <text evidence="2">Belongs to the amino acid-polyamine-organocation (APC) superfamily.</text>
</comment>
<evidence type="ECO:0000256" key="5">
    <source>
        <dbReference type="ARBA" id="ARBA00023136"/>
    </source>
</evidence>
<keyword evidence="4 6" id="KW-1133">Transmembrane helix</keyword>
<feature type="transmembrane region" description="Helical" evidence="6">
    <location>
        <begin position="160"/>
        <end position="179"/>
    </location>
</feature>
<feature type="transmembrane region" description="Helical" evidence="6">
    <location>
        <begin position="334"/>
        <end position="354"/>
    </location>
</feature>
<dbReference type="EMBL" id="CP003053">
    <property type="protein sequence ID" value="AFM15655.1"/>
    <property type="molecule type" value="Genomic_DNA"/>
</dbReference>
<name>I4BEE8_MYCCN</name>
<dbReference type="GO" id="GO:0055085">
    <property type="term" value="P:transmembrane transport"/>
    <property type="evidence" value="ECO:0007669"/>
    <property type="project" value="InterPro"/>
</dbReference>
<organism evidence="8 9">
    <name type="scientific">Mycolicibacterium chubuense (strain NBB4)</name>
    <name type="common">Mycobacterium chubuense</name>
    <dbReference type="NCBI Taxonomy" id="710421"/>
    <lineage>
        <taxon>Bacteria</taxon>
        <taxon>Bacillati</taxon>
        <taxon>Actinomycetota</taxon>
        <taxon>Actinomycetes</taxon>
        <taxon>Mycobacteriales</taxon>
        <taxon>Mycobacteriaceae</taxon>
        <taxon>Mycolicibacterium</taxon>
    </lineage>
</organism>
<feature type="transmembrane region" description="Helical" evidence="6">
    <location>
        <begin position="134"/>
        <end position="153"/>
    </location>
</feature>
<protein>
    <submittedName>
        <fullName evidence="8">Amino acid transporter</fullName>
    </submittedName>
</protein>
<feature type="transmembrane region" description="Helical" evidence="6">
    <location>
        <begin position="55"/>
        <end position="73"/>
    </location>
</feature>
<comment type="subcellular location">
    <subcellularLocation>
        <location evidence="1">Membrane</location>
        <topology evidence="1">Multi-pass membrane protein</topology>
    </subcellularLocation>
</comment>
<gene>
    <name evidence="8" type="ordered locus">Mycch_0840</name>
</gene>
<feature type="transmembrane region" description="Helical" evidence="6">
    <location>
        <begin position="199"/>
        <end position="219"/>
    </location>
</feature>
<dbReference type="HOGENOM" id="CLU_007946_6_0_11"/>
<dbReference type="Gene3D" id="1.20.1740.10">
    <property type="entry name" value="Amino acid/polyamine transporter I"/>
    <property type="match status" value="1"/>
</dbReference>
<dbReference type="eggNOG" id="COG0531">
    <property type="taxonomic scope" value="Bacteria"/>
</dbReference>
<keyword evidence="5 6" id="KW-0472">Membrane</keyword>
<dbReference type="InterPro" id="IPR050367">
    <property type="entry name" value="APC_superfamily"/>
</dbReference>
<evidence type="ECO:0000259" key="7">
    <source>
        <dbReference type="Pfam" id="PF00324"/>
    </source>
</evidence>
<dbReference type="RefSeq" id="WP_014814146.1">
    <property type="nucleotide sequence ID" value="NC_018027.1"/>
</dbReference>
<dbReference type="InterPro" id="IPR004841">
    <property type="entry name" value="AA-permease/SLC12A_dom"/>
</dbReference>